<name>A0A3L6QJC3_PANMI</name>
<dbReference type="OrthoDB" id="643891at2759"/>
<comment type="caution">
    <text evidence="3">The sequence shown here is derived from an EMBL/GenBank/DDBJ whole genome shotgun (WGS) entry which is preliminary data.</text>
</comment>
<evidence type="ECO:0000256" key="1">
    <source>
        <dbReference type="SAM" id="MobiDB-lite"/>
    </source>
</evidence>
<dbReference type="AlphaFoldDB" id="A0A3L6QJC3"/>
<dbReference type="EMBL" id="PQIB02000012">
    <property type="protein sequence ID" value="RLM79925.1"/>
    <property type="molecule type" value="Genomic_DNA"/>
</dbReference>
<evidence type="ECO:0000313" key="4">
    <source>
        <dbReference type="Proteomes" id="UP000275267"/>
    </source>
</evidence>
<keyword evidence="2" id="KW-1133">Transmembrane helix</keyword>
<organism evidence="3 4">
    <name type="scientific">Panicum miliaceum</name>
    <name type="common">Proso millet</name>
    <name type="synonym">Broomcorn millet</name>
    <dbReference type="NCBI Taxonomy" id="4540"/>
    <lineage>
        <taxon>Eukaryota</taxon>
        <taxon>Viridiplantae</taxon>
        <taxon>Streptophyta</taxon>
        <taxon>Embryophyta</taxon>
        <taxon>Tracheophyta</taxon>
        <taxon>Spermatophyta</taxon>
        <taxon>Magnoliopsida</taxon>
        <taxon>Liliopsida</taxon>
        <taxon>Poales</taxon>
        <taxon>Poaceae</taxon>
        <taxon>PACMAD clade</taxon>
        <taxon>Panicoideae</taxon>
        <taxon>Panicodae</taxon>
        <taxon>Paniceae</taxon>
        <taxon>Panicinae</taxon>
        <taxon>Panicum</taxon>
        <taxon>Panicum sect. Panicum</taxon>
    </lineage>
</organism>
<accession>A0A3L6QJC3</accession>
<keyword evidence="2" id="KW-0812">Transmembrane</keyword>
<gene>
    <name evidence="3" type="ORF">C2845_PM12G24370</name>
</gene>
<keyword evidence="2" id="KW-0472">Membrane</keyword>
<dbReference type="Proteomes" id="UP000275267">
    <property type="component" value="Unassembled WGS sequence"/>
</dbReference>
<sequence>MRTFMSPAASGATARTRGVPNDFQGWCSQQKRFLSVERKEPSDTGVVAWPDRHIGPRRLLRVVIVAGVSSFVAMTIAYRRLDKAPTAMNRRP</sequence>
<evidence type="ECO:0000256" key="2">
    <source>
        <dbReference type="SAM" id="Phobius"/>
    </source>
</evidence>
<reference evidence="4" key="1">
    <citation type="journal article" date="2019" name="Nat. Commun.">
        <title>The genome of broomcorn millet.</title>
        <authorList>
            <person name="Zou C."/>
            <person name="Miki D."/>
            <person name="Li D."/>
            <person name="Tang Q."/>
            <person name="Xiao L."/>
            <person name="Rajput S."/>
            <person name="Deng P."/>
            <person name="Jia W."/>
            <person name="Huang R."/>
            <person name="Zhang M."/>
            <person name="Sun Y."/>
            <person name="Hu J."/>
            <person name="Fu X."/>
            <person name="Schnable P.S."/>
            <person name="Li F."/>
            <person name="Zhang H."/>
            <person name="Feng B."/>
            <person name="Zhu X."/>
            <person name="Liu R."/>
            <person name="Schnable J.C."/>
            <person name="Zhu J.-K."/>
            <person name="Zhang H."/>
        </authorList>
    </citation>
    <scope>NUCLEOTIDE SEQUENCE [LARGE SCALE GENOMIC DNA]</scope>
</reference>
<feature type="transmembrane region" description="Helical" evidence="2">
    <location>
        <begin position="59"/>
        <end position="78"/>
    </location>
</feature>
<proteinExistence type="predicted"/>
<feature type="region of interest" description="Disordered" evidence="1">
    <location>
        <begin position="1"/>
        <end position="21"/>
    </location>
</feature>
<protein>
    <submittedName>
        <fullName evidence="3">Uncharacterized protein</fullName>
    </submittedName>
</protein>
<evidence type="ECO:0000313" key="3">
    <source>
        <dbReference type="EMBL" id="RLM79925.1"/>
    </source>
</evidence>
<keyword evidence="4" id="KW-1185">Reference proteome</keyword>